<proteinExistence type="predicted"/>
<gene>
    <name evidence="2" type="ORF">THAOC_16310</name>
</gene>
<dbReference type="Proteomes" id="UP000266841">
    <property type="component" value="Unassembled WGS sequence"/>
</dbReference>
<dbReference type="AlphaFoldDB" id="K0SCF3"/>
<dbReference type="EMBL" id="AGNL01018465">
    <property type="protein sequence ID" value="EJK63050.1"/>
    <property type="molecule type" value="Genomic_DNA"/>
</dbReference>
<evidence type="ECO:0000313" key="2">
    <source>
        <dbReference type="EMBL" id="EJK63050.1"/>
    </source>
</evidence>
<evidence type="ECO:0000256" key="1">
    <source>
        <dbReference type="SAM" id="SignalP"/>
    </source>
</evidence>
<reference evidence="2 3" key="1">
    <citation type="journal article" date="2012" name="Genome Biol.">
        <title>Genome and low-iron response of an oceanic diatom adapted to chronic iron limitation.</title>
        <authorList>
            <person name="Lommer M."/>
            <person name="Specht M."/>
            <person name="Roy A.S."/>
            <person name="Kraemer L."/>
            <person name="Andreson R."/>
            <person name="Gutowska M.A."/>
            <person name="Wolf J."/>
            <person name="Bergner S.V."/>
            <person name="Schilhabel M.B."/>
            <person name="Klostermeier U.C."/>
            <person name="Beiko R.G."/>
            <person name="Rosenstiel P."/>
            <person name="Hippler M."/>
            <person name="Laroche J."/>
        </authorList>
    </citation>
    <scope>NUCLEOTIDE SEQUENCE [LARGE SCALE GENOMIC DNA]</scope>
    <source>
        <strain evidence="2 3">CCMP1005</strain>
    </source>
</reference>
<feature type="non-terminal residue" evidence="2">
    <location>
        <position position="97"/>
    </location>
</feature>
<sequence>MSKILVVICLFLLSSLSLSSLPPSFTSTAISMTDHHALYTRFLQSEASAEEEASLRKANFAAHVASVLANAAAFVSNSADSARKRKAPESNHAGRPA</sequence>
<keyword evidence="1" id="KW-0732">Signal</keyword>
<accession>K0SCF3</accession>
<feature type="signal peptide" evidence="1">
    <location>
        <begin position="1"/>
        <end position="19"/>
    </location>
</feature>
<organism evidence="2 3">
    <name type="scientific">Thalassiosira oceanica</name>
    <name type="common">Marine diatom</name>
    <dbReference type="NCBI Taxonomy" id="159749"/>
    <lineage>
        <taxon>Eukaryota</taxon>
        <taxon>Sar</taxon>
        <taxon>Stramenopiles</taxon>
        <taxon>Ochrophyta</taxon>
        <taxon>Bacillariophyta</taxon>
        <taxon>Coscinodiscophyceae</taxon>
        <taxon>Thalassiosirophycidae</taxon>
        <taxon>Thalassiosirales</taxon>
        <taxon>Thalassiosiraceae</taxon>
        <taxon>Thalassiosira</taxon>
    </lineage>
</organism>
<comment type="caution">
    <text evidence="2">The sequence shown here is derived from an EMBL/GenBank/DDBJ whole genome shotgun (WGS) entry which is preliminary data.</text>
</comment>
<name>K0SCF3_THAOC</name>
<keyword evidence="3" id="KW-1185">Reference proteome</keyword>
<protein>
    <submittedName>
        <fullName evidence="2">Uncharacterized protein</fullName>
    </submittedName>
</protein>
<evidence type="ECO:0000313" key="3">
    <source>
        <dbReference type="Proteomes" id="UP000266841"/>
    </source>
</evidence>
<feature type="chain" id="PRO_5003837689" evidence="1">
    <location>
        <begin position="20"/>
        <end position="97"/>
    </location>
</feature>